<dbReference type="GO" id="GO:0046872">
    <property type="term" value="F:metal ion binding"/>
    <property type="evidence" value="ECO:0007669"/>
    <property type="project" value="UniProtKB-KW"/>
</dbReference>
<dbReference type="Proteomes" id="UP000598633">
    <property type="component" value="Unassembled WGS sequence"/>
</dbReference>
<dbReference type="PANTHER" id="PTHR32194:SF0">
    <property type="entry name" value="ATP-DEPENDENT PROTEASE SUBUNIT HSLV"/>
    <property type="match status" value="1"/>
</dbReference>
<accession>A0A8J6Y521</accession>
<evidence type="ECO:0000256" key="7">
    <source>
        <dbReference type="ARBA" id="ARBA00022723"/>
    </source>
</evidence>
<feature type="binding site" evidence="10">
    <location>
        <position position="166"/>
    </location>
    <ligand>
        <name>Na(+)</name>
        <dbReference type="ChEBI" id="CHEBI:29101"/>
    </ligand>
</feature>
<evidence type="ECO:0000256" key="5">
    <source>
        <dbReference type="ARBA" id="ARBA00022670"/>
    </source>
</evidence>
<evidence type="ECO:0000256" key="9">
    <source>
        <dbReference type="ARBA" id="ARBA00023053"/>
    </source>
</evidence>
<evidence type="ECO:0000256" key="2">
    <source>
        <dbReference type="ARBA" id="ARBA00006053"/>
    </source>
</evidence>
<dbReference type="SUPFAM" id="SSF56235">
    <property type="entry name" value="N-terminal nucleophile aminohydrolases (Ntn hydrolases)"/>
    <property type="match status" value="1"/>
</dbReference>
<evidence type="ECO:0000313" key="12">
    <source>
        <dbReference type="Proteomes" id="UP000598633"/>
    </source>
</evidence>
<keyword evidence="9 10" id="KW-0915">Sodium</keyword>
<comment type="catalytic activity">
    <reaction evidence="10">
        <text>ATP-dependent cleavage of peptide bonds with broad specificity.</text>
        <dbReference type="EC" id="3.4.25.2"/>
    </reaction>
</comment>
<dbReference type="Gene3D" id="3.60.20.10">
    <property type="entry name" value="Glutamine Phosphoribosylpyrophosphate, subunit 1, domain 1"/>
    <property type="match status" value="1"/>
</dbReference>
<dbReference type="GO" id="GO:0005839">
    <property type="term" value="C:proteasome core complex"/>
    <property type="evidence" value="ECO:0007669"/>
    <property type="project" value="InterPro"/>
</dbReference>
<sequence>MKNEWHHTTVLAVRRDGVVVVGSDGQVTLGTTVIKQGAAKVRRLAGGKVLAGFAGSVADALALFTRFESKLEEYGHNLERAAVELARDWRTDKALRHLEALLITADQRSTLLVSGTGEVLSPDDEVVAVGSGGSYALAAARALLKYTEMSAEDVVRESLLIAADIDIYTNGQITIEELRA</sequence>
<dbReference type="NCBIfam" id="TIGR03692">
    <property type="entry name" value="ATP_dep_HslV"/>
    <property type="match status" value="1"/>
</dbReference>
<name>A0A8J6Y521_9BACT</name>
<dbReference type="Pfam" id="PF00227">
    <property type="entry name" value="Proteasome"/>
    <property type="match status" value="1"/>
</dbReference>
<evidence type="ECO:0000256" key="10">
    <source>
        <dbReference type="HAMAP-Rule" id="MF_00248"/>
    </source>
</evidence>
<evidence type="ECO:0000256" key="1">
    <source>
        <dbReference type="ARBA" id="ARBA00004496"/>
    </source>
</evidence>
<keyword evidence="5 10" id="KW-0645">Protease</keyword>
<comment type="similarity">
    <text evidence="2 10">Belongs to the peptidase T1B family. HslV subfamily.</text>
</comment>
<dbReference type="InterPro" id="IPR029055">
    <property type="entry name" value="Ntn_hydrolases_N"/>
</dbReference>
<dbReference type="EMBL" id="JACXWA010000055">
    <property type="protein sequence ID" value="MBD3870352.1"/>
    <property type="molecule type" value="Genomic_DNA"/>
</dbReference>
<proteinExistence type="inferred from homology"/>
<evidence type="ECO:0000256" key="8">
    <source>
        <dbReference type="ARBA" id="ARBA00022801"/>
    </source>
</evidence>
<evidence type="ECO:0000256" key="6">
    <source>
        <dbReference type="ARBA" id="ARBA00022698"/>
    </source>
</evidence>
<dbReference type="HAMAP" id="MF_00248">
    <property type="entry name" value="HslV"/>
    <property type="match status" value="1"/>
</dbReference>
<comment type="subcellular location">
    <subcellularLocation>
        <location evidence="1 10">Cytoplasm</location>
    </subcellularLocation>
</comment>
<dbReference type="AlphaFoldDB" id="A0A8J6Y521"/>
<gene>
    <name evidence="10 11" type="primary">hslV</name>
    <name evidence="11" type="ORF">IFJ97_03200</name>
</gene>
<keyword evidence="6 10" id="KW-0888">Threonine protease</keyword>
<feature type="binding site" evidence="10">
    <location>
        <position position="163"/>
    </location>
    <ligand>
        <name>Na(+)</name>
        <dbReference type="ChEBI" id="CHEBI:29101"/>
    </ligand>
</feature>
<evidence type="ECO:0000256" key="3">
    <source>
        <dbReference type="ARBA" id="ARBA00022490"/>
    </source>
</evidence>
<keyword evidence="8 10" id="KW-0378">Hydrolase</keyword>
<dbReference type="InterPro" id="IPR022281">
    <property type="entry name" value="ATP-dep_Prtase_HsIV_su"/>
</dbReference>
<dbReference type="EC" id="3.4.25.2" evidence="10"/>
<dbReference type="GO" id="GO:0004298">
    <property type="term" value="F:threonine-type endopeptidase activity"/>
    <property type="evidence" value="ECO:0007669"/>
    <property type="project" value="UniProtKB-KW"/>
</dbReference>
<keyword evidence="3 10" id="KW-0963">Cytoplasm</keyword>
<feature type="binding site" evidence="10">
    <location>
        <position position="169"/>
    </location>
    <ligand>
        <name>Na(+)</name>
        <dbReference type="ChEBI" id="CHEBI:29101"/>
    </ligand>
</feature>
<reference evidence="11 12" key="1">
    <citation type="submission" date="2020-08" db="EMBL/GenBank/DDBJ databases">
        <title>Acidobacteriota in marine sediments use diverse sulfur dissimilation pathways.</title>
        <authorList>
            <person name="Wasmund K."/>
        </authorList>
    </citation>
    <scope>NUCLEOTIDE SEQUENCE [LARGE SCALE GENOMIC DNA]</scope>
    <source>
        <strain evidence="11">MAG AM3-A</strain>
    </source>
</reference>
<keyword evidence="7 10" id="KW-0479">Metal-binding</keyword>
<dbReference type="NCBIfam" id="NF003964">
    <property type="entry name" value="PRK05456.1"/>
    <property type="match status" value="1"/>
</dbReference>
<keyword evidence="4 10" id="KW-0021">Allosteric enzyme</keyword>
<comment type="caution">
    <text evidence="11">The sequence shown here is derived from an EMBL/GenBank/DDBJ whole genome shotgun (WGS) entry which is preliminary data.</text>
</comment>
<organism evidence="11 12">
    <name type="scientific">Candidatus Sulfomarinibacter kjeldsenii</name>
    <dbReference type="NCBI Taxonomy" id="2885994"/>
    <lineage>
        <taxon>Bacteria</taxon>
        <taxon>Pseudomonadati</taxon>
        <taxon>Acidobacteriota</taxon>
        <taxon>Thermoanaerobaculia</taxon>
        <taxon>Thermoanaerobaculales</taxon>
        <taxon>Candidatus Sulfomarinibacteraceae</taxon>
        <taxon>Candidatus Sulfomarinibacter</taxon>
    </lineage>
</organism>
<dbReference type="InterPro" id="IPR023333">
    <property type="entry name" value="Proteasome_suB-type"/>
</dbReference>
<dbReference type="InterPro" id="IPR001353">
    <property type="entry name" value="Proteasome_sua/b"/>
</dbReference>
<comment type="activity regulation">
    <text evidence="10">Allosterically activated by HslU binding.</text>
</comment>
<dbReference type="PROSITE" id="PS51476">
    <property type="entry name" value="PROTEASOME_BETA_2"/>
    <property type="match status" value="1"/>
</dbReference>
<dbReference type="PANTHER" id="PTHR32194">
    <property type="entry name" value="METALLOPROTEASE TLDD"/>
    <property type="match status" value="1"/>
</dbReference>
<dbReference type="GO" id="GO:0051603">
    <property type="term" value="P:proteolysis involved in protein catabolic process"/>
    <property type="evidence" value="ECO:0007669"/>
    <property type="project" value="InterPro"/>
</dbReference>
<comment type="subunit">
    <text evidence="10">A double ring-shaped homohexamer of HslV is capped on each side by a ring-shaped HslU homohexamer. The assembly of the HslU/HslV complex is dependent on binding of ATP.</text>
</comment>
<dbReference type="GO" id="GO:0009376">
    <property type="term" value="C:HslUV protease complex"/>
    <property type="evidence" value="ECO:0007669"/>
    <property type="project" value="UniProtKB-UniRule"/>
</dbReference>
<evidence type="ECO:0000256" key="4">
    <source>
        <dbReference type="ARBA" id="ARBA00022533"/>
    </source>
</evidence>
<dbReference type="PIRSF" id="PIRSF039093">
    <property type="entry name" value="HslV"/>
    <property type="match status" value="1"/>
</dbReference>
<feature type="active site" evidence="10">
    <location>
        <position position="8"/>
    </location>
</feature>
<protein>
    <recommendedName>
        <fullName evidence="10">ATP-dependent protease subunit HslV</fullName>
        <ecNumber evidence="10">3.4.25.2</ecNumber>
    </recommendedName>
</protein>
<evidence type="ECO:0000313" key="11">
    <source>
        <dbReference type="EMBL" id="MBD3870352.1"/>
    </source>
</evidence>
<comment type="function">
    <text evidence="10">Protease subunit of a proteasome-like degradation complex believed to be a general protein degrading machinery.</text>
</comment>